<dbReference type="Pfam" id="PF00831">
    <property type="entry name" value="Ribosomal_L29"/>
    <property type="match status" value="1"/>
</dbReference>
<organism evidence="6">
    <name type="scientific">uncultured bacterium Rifle_16ft_4_minimus_15147</name>
    <dbReference type="NCBI Taxonomy" id="1665153"/>
    <lineage>
        <taxon>Bacteria</taxon>
        <taxon>environmental samples</taxon>
    </lineage>
</organism>
<gene>
    <name evidence="5" type="primary">rpmC</name>
</gene>
<accession>A0A0H4TKY7</accession>
<dbReference type="NCBIfam" id="TIGR00012">
    <property type="entry name" value="L29"/>
    <property type="match status" value="1"/>
</dbReference>
<evidence type="ECO:0000256" key="5">
    <source>
        <dbReference type="HAMAP-Rule" id="MF_00374"/>
    </source>
</evidence>
<dbReference type="GO" id="GO:0003735">
    <property type="term" value="F:structural constituent of ribosome"/>
    <property type="evidence" value="ECO:0007669"/>
    <property type="project" value="InterPro"/>
</dbReference>
<evidence type="ECO:0000256" key="1">
    <source>
        <dbReference type="ARBA" id="ARBA00009254"/>
    </source>
</evidence>
<evidence type="ECO:0000256" key="2">
    <source>
        <dbReference type="ARBA" id="ARBA00022980"/>
    </source>
</evidence>
<dbReference type="GO" id="GO:0006412">
    <property type="term" value="P:translation"/>
    <property type="evidence" value="ECO:0007669"/>
    <property type="project" value="UniProtKB-UniRule"/>
</dbReference>
<dbReference type="InterPro" id="IPR036049">
    <property type="entry name" value="Ribosomal_uL29_sf"/>
</dbReference>
<dbReference type="EMBL" id="KT006954">
    <property type="protein sequence ID" value="AKQ01184.1"/>
    <property type="molecule type" value="Genomic_DNA"/>
</dbReference>
<reference evidence="6" key="1">
    <citation type="journal article" date="2015" name="ISME J.">
        <title>Aquifer environment selects for microbial species cohorts in sediment and groundwater.</title>
        <authorList>
            <person name="Hug L.A."/>
            <person name="Thomas B.C."/>
            <person name="Brown C.T."/>
            <person name="Frischkorn K.R."/>
            <person name="Williams K.H."/>
            <person name="Tringe S.G."/>
            <person name="Banfield J.F."/>
        </authorList>
    </citation>
    <scope>NUCLEOTIDE SEQUENCE</scope>
</reference>
<dbReference type="SUPFAM" id="SSF46561">
    <property type="entry name" value="Ribosomal protein L29 (L29p)"/>
    <property type="match status" value="1"/>
</dbReference>
<dbReference type="GO" id="GO:0005840">
    <property type="term" value="C:ribosome"/>
    <property type="evidence" value="ECO:0007669"/>
    <property type="project" value="UniProtKB-KW"/>
</dbReference>
<proteinExistence type="inferred from homology"/>
<dbReference type="GO" id="GO:1990904">
    <property type="term" value="C:ribonucleoprotein complex"/>
    <property type="evidence" value="ECO:0007669"/>
    <property type="project" value="UniProtKB-KW"/>
</dbReference>
<protein>
    <recommendedName>
        <fullName evidence="4 5">Large ribosomal subunit protein uL29</fullName>
    </recommendedName>
</protein>
<dbReference type="HAMAP" id="MF_00374">
    <property type="entry name" value="Ribosomal_uL29"/>
    <property type="match status" value="1"/>
</dbReference>
<comment type="similarity">
    <text evidence="1 5">Belongs to the universal ribosomal protein uL29 family.</text>
</comment>
<evidence type="ECO:0000256" key="4">
    <source>
        <dbReference type="ARBA" id="ARBA00035204"/>
    </source>
</evidence>
<dbReference type="AlphaFoldDB" id="A0A0H4TKY7"/>
<sequence length="66" mass="7539">MKNYNITELRNLGPDELQKELTKGKQEVFRLSFTIRTGAEKNTSLIKKAKLYVAQINTVINSQAKI</sequence>
<keyword evidence="2 5" id="KW-0689">Ribosomal protein</keyword>
<evidence type="ECO:0000313" key="6">
    <source>
        <dbReference type="EMBL" id="AKQ01184.1"/>
    </source>
</evidence>
<dbReference type="InterPro" id="IPR001854">
    <property type="entry name" value="Ribosomal_uL29"/>
</dbReference>
<dbReference type="Gene3D" id="1.10.287.310">
    <property type="match status" value="1"/>
</dbReference>
<name>A0A0H4TKY7_9BACT</name>
<evidence type="ECO:0000256" key="3">
    <source>
        <dbReference type="ARBA" id="ARBA00023274"/>
    </source>
</evidence>
<keyword evidence="3 5" id="KW-0687">Ribonucleoprotein</keyword>